<dbReference type="AlphaFoldDB" id="A0AAD4SXF9"/>
<organism evidence="1 2">
    <name type="scientific">Papaver atlanticum</name>
    <dbReference type="NCBI Taxonomy" id="357466"/>
    <lineage>
        <taxon>Eukaryota</taxon>
        <taxon>Viridiplantae</taxon>
        <taxon>Streptophyta</taxon>
        <taxon>Embryophyta</taxon>
        <taxon>Tracheophyta</taxon>
        <taxon>Spermatophyta</taxon>
        <taxon>Magnoliopsida</taxon>
        <taxon>Ranunculales</taxon>
        <taxon>Papaveraceae</taxon>
        <taxon>Papaveroideae</taxon>
        <taxon>Papaver</taxon>
    </lineage>
</organism>
<comment type="caution">
    <text evidence="1">The sequence shown here is derived from an EMBL/GenBank/DDBJ whole genome shotgun (WGS) entry which is preliminary data.</text>
</comment>
<reference evidence="1" key="1">
    <citation type="submission" date="2022-04" db="EMBL/GenBank/DDBJ databases">
        <title>A functionally conserved STORR gene fusion in Papaver species that diverged 16.8 million years ago.</title>
        <authorList>
            <person name="Catania T."/>
        </authorList>
    </citation>
    <scope>NUCLEOTIDE SEQUENCE</scope>
    <source>
        <strain evidence="1">S-188037</strain>
    </source>
</reference>
<dbReference type="Proteomes" id="UP001202328">
    <property type="component" value="Unassembled WGS sequence"/>
</dbReference>
<proteinExistence type="predicted"/>
<evidence type="ECO:0000313" key="1">
    <source>
        <dbReference type="EMBL" id="KAI3925613.1"/>
    </source>
</evidence>
<dbReference type="EMBL" id="JAJJMB010008074">
    <property type="protein sequence ID" value="KAI3925613.1"/>
    <property type="molecule type" value="Genomic_DNA"/>
</dbReference>
<sequence>MYEDTADKCRNAWLQYLGPYQVCPTIFLVPEANSVLIREQKKPRLVEAKYFCELNTPTEYLSSMWRARVLKEEMQQGSSLFTDAAHVPVTESHWEELSKDPFFEPKTEEEIEEFGDSSSHLWPLKRINQPNPLASRLAKLAAAASNCSIFLVTSGEFDGTRTVKVKQAM</sequence>
<keyword evidence="2" id="KW-1185">Reference proteome</keyword>
<name>A0AAD4SXF9_9MAGN</name>
<feature type="non-terminal residue" evidence="1">
    <location>
        <position position="169"/>
    </location>
</feature>
<accession>A0AAD4SXF9</accession>
<protein>
    <submittedName>
        <fullName evidence="1">Uncharacterized protein</fullName>
    </submittedName>
</protein>
<gene>
    <name evidence="1" type="ORF">MKW98_001467</name>
</gene>
<evidence type="ECO:0000313" key="2">
    <source>
        <dbReference type="Proteomes" id="UP001202328"/>
    </source>
</evidence>